<dbReference type="SUPFAM" id="SSF90123">
    <property type="entry name" value="ABC transporter transmembrane region"/>
    <property type="match status" value="1"/>
</dbReference>
<feature type="transmembrane region" description="Helical" evidence="5">
    <location>
        <begin position="108"/>
        <end position="133"/>
    </location>
</feature>
<evidence type="ECO:0000313" key="7">
    <source>
        <dbReference type="EMBL" id="VDN60900.1"/>
    </source>
</evidence>
<evidence type="ECO:0000313" key="10">
    <source>
        <dbReference type="WBParaSite" id="DME_0001033501-mRNA-1"/>
    </source>
</evidence>
<comment type="subcellular location">
    <subcellularLocation>
        <location evidence="1">Membrane</location>
        <topology evidence="1">Multi-pass membrane protein</topology>
    </subcellularLocation>
</comment>
<dbReference type="GO" id="GO:0140359">
    <property type="term" value="F:ABC-type transporter activity"/>
    <property type="evidence" value="ECO:0007669"/>
    <property type="project" value="InterPro"/>
</dbReference>
<dbReference type="InterPro" id="IPR039421">
    <property type="entry name" value="Type_1_exporter"/>
</dbReference>
<dbReference type="PANTHER" id="PTHR43394:SF22">
    <property type="entry name" value="ABC TRANSMEMBRANE TYPE-1 DOMAIN-CONTAINING PROTEIN"/>
    <property type="match status" value="1"/>
</dbReference>
<dbReference type="OrthoDB" id="5872295at2759"/>
<dbReference type="PROSITE" id="PS50929">
    <property type="entry name" value="ABC_TM1F"/>
    <property type="match status" value="1"/>
</dbReference>
<dbReference type="EMBL" id="UYYG01001263">
    <property type="protein sequence ID" value="VDN60900.1"/>
    <property type="molecule type" value="Genomic_DNA"/>
</dbReference>
<dbReference type="CDD" id="cd18577">
    <property type="entry name" value="ABC_6TM_Pgp_ABCB1_D1_like"/>
    <property type="match status" value="1"/>
</dbReference>
<feature type="transmembrane region" description="Helical" evidence="5">
    <location>
        <begin position="189"/>
        <end position="207"/>
    </location>
</feature>
<evidence type="ECO:0000256" key="1">
    <source>
        <dbReference type="ARBA" id="ARBA00004141"/>
    </source>
</evidence>
<feature type="transmembrane region" description="Helical" evidence="5">
    <location>
        <begin position="291"/>
        <end position="311"/>
    </location>
</feature>
<dbReference type="Gene3D" id="1.20.1560.10">
    <property type="entry name" value="ABC transporter type 1, transmembrane domain"/>
    <property type="match status" value="1"/>
</dbReference>
<dbReference type="WBParaSite" id="DME_0001033501-mRNA-1">
    <property type="protein sequence ID" value="DME_0001033501-mRNA-1"/>
    <property type="gene ID" value="DME_0001033501"/>
</dbReference>
<protein>
    <submittedName>
        <fullName evidence="10">ABC transmembrane type-1 domain-containing protein</fullName>
    </submittedName>
</protein>
<dbReference type="GO" id="GO:0016020">
    <property type="term" value="C:membrane"/>
    <property type="evidence" value="ECO:0007669"/>
    <property type="project" value="UniProtKB-SubCell"/>
</dbReference>
<evidence type="ECO:0000256" key="2">
    <source>
        <dbReference type="ARBA" id="ARBA00022692"/>
    </source>
</evidence>
<sequence>MVKVSDKSIGDEDKFETNYEQSNFDKIISTLLCRSDKAKEKLEAKPVSFFRLFRYASFSDKLLVGLAIFLAILSGIGQPMVVVIAGLFTNVLLLTDQFIGNDEFWYDAFVYVYVYAAVGIAMAIITIVQYICFKNVSLNVARNIRSIYMKSLLHQNAEWYDRRKAGMITSQLNENIDKIKDGIGDKVGLILRGLVMFITSLVVGFIYEWRITLITIAMGPLSAALMSLMARIVDRITFKQMDANGRSTSIVEECIMNVRTVAACNGQQMMLDKYSASLDVARRFTLRICSYLGFFDGIFFLIMYLFLALGFL</sequence>
<dbReference type="PANTHER" id="PTHR43394">
    <property type="entry name" value="ATP-DEPENDENT PERMEASE MDL1, MITOCHONDRIAL"/>
    <property type="match status" value="1"/>
</dbReference>
<reference evidence="7 9" key="2">
    <citation type="submission" date="2018-11" db="EMBL/GenBank/DDBJ databases">
        <authorList>
            <consortium name="Pathogen Informatics"/>
        </authorList>
    </citation>
    <scope>NUCLEOTIDE SEQUENCE [LARGE SCALE GENOMIC DNA]</scope>
</reference>
<gene>
    <name evidence="7" type="ORF">DME_LOCUS10873</name>
</gene>
<evidence type="ECO:0000256" key="5">
    <source>
        <dbReference type="SAM" id="Phobius"/>
    </source>
</evidence>
<keyword evidence="3 5" id="KW-1133">Transmembrane helix</keyword>
<reference evidence="10" key="1">
    <citation type="submission" date="2017-02" db="UniProtKB">
        <authorList>
            <consortium name="WormBaseParasite"/>
        </authorList>
    </citation>
    <scope>IDENTIFICATION</scope>
</reference>
<keyword evidence="2 5" id="KW-0812">Transmembrane</keyword>
<accession>A0A0N4UQN9</accession>
<feature type="transmembrane region" description="Helical" evidence="5">
    <location>
        <begin position="62"/>
        <end position="88"/>
    </location>
</feature>
<dbReference type="AlphaFoldDB" id="A0A0N4UQN9"/>
<dbReference type="Proteomes" id="UP000274756">
    <property type="component" value="Unassembled WGS sequence"/>
</dbReference>
<evidence type="ECO:0000256" key="3">
    <source>
        <dbReference type="ARBA" id="ARBA00022989"/>
    </source>
</evidence>
<dbReference type="GO" id="GO:0005524">
    <property type="term" value="F:ATP binding"/>
    <property type="evidence" value="ECO:0007669"/>
    <property type="project" value="InterPro"/>
</dbReference>
<dbReference type="STRING" id="318479.A0A0N4UQN9"/>
<proteinExistence type="predicted"/>
<dbReference type="InterPro" id="IPR011527">
    <property type="entry name" value="ABC1_TM_dom"/>
</dbReference>
<keyword evidence="4 5" id="KW-0472">Membrane</keyword>
<feature type="domain" description="ABC transmembrane type-1" evidence="6">
    <location>
        <begin position="66"/>
        <end position="312"/>
    </location>
</feature>
<evidence type="ECO:0000256" key="4">
    <source>
        <dbReference type="ARBA" id="ARBA00023136"/>
    </source>
</evidence>
<evidence type="ECO:0000259" key="6">
    <source>
        <dbReference type="PROSITE" id="PS50929"/>
    </source>
</evidence>
<organism evidence="8 10">
    <name type="scientific">Dracunculus medinensis</name>
    <name type="common">Guinea worm</name>
    <dbReference type="NCBI Taxonomy" id="318479"/>
    <lineage>
        <taxon>Eukaryota</taxon>
        <taxon>Metazoa</taxon>
        <taxon>Ecdysozoa</taxon>
        <taxon>Nematoda</taxon>
        <taxon>Chromadorea</taxon>
        <taxon>Rhabditida</taxon>
        <taxon>Spirurina</taxon>
        <taxon>Dracunculoidea</taxon>
        <taxon>Dracunculidae</taxon>
        <taxon>Dracunculus</taxon>
    </lineage>
</organism>
<dbReference type="Pfam" id="PF00664">
    <property type="entry name" value="ABC_membrane"/>
    <property type="match status" value="1"/>
</dbReference>
<evidence type="ECO:0000313" key="9">
    <source>
        <dbReference type="Proteomes" id="UP000274756"/>
    </source>
</evidence>
<evidence type="ECO:0000313" key="8">
    <source>
        <dbReference type="Proteomes" id="UP000038040"/>
    </source>
</evidence>
<name>A0A0N4UQN9_DRAME</name>
<dbReference type="InterPro" id="IPR036640">
    <property type="entry name" value="ABC1_TM_sf"/>
</dbReference>
<keyword evidence="9" id="KW-1185">Reference proteome</keyword>
<feature type="transmembrane region" description="Helical" evidence="5">
    <location>
        <begin position="213"/>
        <end position="233"/>
    </location>
</feature>
<dbReference type="Proteomes" id="UP000038040">
    <property type="component" value="Unplaced"/>
</dbReference>